<dbReference type="Proteomes" id="UP000230088">
    <property type="component" value="Unassembled WGS sequence"/>
</dbReference>
<dbReference type="EMBL" id="PEYD01000006">
    <property type="protein sequence ID" value="PIS39722.1"/>
    <property type="molecule type" value="Genomic_DNA"/>
</dbReference>
<evidence type="ECO:0000313" key="4">
    <source>
        <dbReference type="Proteomes" id="UP000230088"/>
    </source>
</evidence>
<organism evidence="3 4">
    <name type="scientific">Candidatus Nealsonbacteria bacterium CG08_land_8_20_14_0_20_38_20</name>
    <dbReference type="NCBI Taxonomy" id="1974705"/>
    <lineage>
        <taxon>Bacteria</taxon>
        <taxon>Candidatus Nealsoniibacteriota</taxon>
    </lineage>
</organism>
<proteinExistence type="predicted"/>
<evidence type="ECO:0000256" key="2">
    <source>
        <dbReference type="SAM" id="Phobius"/>
    </source>
</evidence>
<evidence type="ECO:0000313" key="3">
    <source>
        <dbReference type="EMBL" id="PIS39722.1"/>
    </source>
</evidence>
<sequence length="183" mass="20444">MRFSFERLNKKSFIVGLSSLVLISLLILLSFSLSFKEKRIKGLESQLKNLEKEVSLLKSLPSPGISGSEEFGAGKIGEVETPEETLTVQLPQMISNTEGAILEIKEDRLIVQGSGSNFTDQKPRELTLLFTLETITFEPGQKIKYQGLEGLKHFKKGDKISISSPENIRGKTQIKVDYINKVQ</sequence>
<evidence type="ECO:0000256" key="1">
    <source>
        <dbReference type="SAM" id="Coils"/>
    </source>
</evidence>
<keyword evidence="2" id="KW-0472">Membrane</keyword>
<keyword evidence="1" id="KW-0175">Coiled coil</keyword>
<accession>A0A2H0YPP2</accession>
<name>A0A2H0YPP2_9BACT</name>
<feature type="transmembrane region" description="Helical" evidence="2">
    <location>
        <begin position="12"/>
        <end position="35"/>
    </location>
</feature>
<dbReference type="AlphaFoldDB" id="A0A2H0YPP2"/>
<comment type="caution">
    <text evidence="3">The sequence shown here is derived from an EMBL/GenBank/DDBJ whole genome shotgun (WGS) entry which is preliminary data.</text>
</comment>
<keyword evidence="2" id="KW-1133">Transmembrane helix</keyword>
<protein>
    <submittedName>
        <fullName evidence="3">Uncharacterized protein</fullName>
    </submittedName>
</protein>
<keyword evidence="2" id="KW-0812">Transmembrane</keyword>
<reference evidence="4" key="1">
    <citation type="submission" date="2017-09" db="EMBL/GenBank/DDBJ databases">
        <title>Depth-based differentiation of microbial function through sediment-hosted aquifers and enrichment of novel symbionts in the deep terrestrial subsurface.</title>
        <authorList>
            <person name="Probst A.J."/>
            <person name="Ladd B."/>
            <person name="Jarett J.K."/>
            <person name="Geller-Mcgrath D.E."/>
            <person name="Sieber C.M.K."/>
            <person name="Emerson J.B."/>
            <person name="Anantharaman K."/>
            <person name="Thomas B.C."/>
            <person name="Malmstrom R."/>
            <person name="Stieglmeier M."/>
            <person name="Klingl A."/>
            <person name="Woyke T."/>
            <person name="Ryan C.M."/>
            <person name="Banfield J.F."/>
        </authorList>
    </citation>
    <scope>NUCLEOTIDE SEQUENCE [LARGE SCALE GENOMIC DNA]</scope>
</reference>
<feature type="coiled-coil region" evidence="1">
    <location>
        <begin position="33"/>
        <end position="60"/>
    </location>
</feature>
<gene>
    <name evidence="3" type="ORF">COT33_00360</name>
</gene>